<keyword evidence="3" id="KW-1185">Reference proteome</keyword>
<sequence>MPELKPGCATNAGGALVNRPIPDSSVSRKRELNAASCGPRWTGQGEDGRSPRLSARGPETPITRSPPSGPAGVIPVQFFQAAGLKRKLTAEHTGQPHATRALTMADTTCIQNCHTDKHSIMDKLKAILDAFWARIASKERHTKVCKPIKRPAHTHRNRIGPHLMGPKSWRQRRRSHLLKHKQARSSHTVTLARIGPQAHPRPCMKRRPEQQPIASKLHSQLRSYPTPWRAPKHQTENTLTRNVHAGSCGDEQMRQQLEHTALLMTEPQQDFQTIPTPFNALGIG</sequence>
<evidence type="ECO:0000313" key="3">
    <source>
        <dbReference type="Proteomes" id="UP001295444"/>
    </source>
</evidence>
<accession>A0AAD1SBQ5</accession>
<feature type="region of interest" description="Disordered" evidence="1">
    <location>
        <begin position="1"/>
        <end position="72"/>
    </location>
</feature>
<organism evidence="2 3">
    <name type="scientific">Pelobates cultripes</name>
    <name type="common">Western spadefoot toad</name>
    <dbReference type="NCBI Taxonomy" id="61616"/>
    <lineage>
        <taxon>Eukaryota</taxon>
        <taxon>Metazoa</taxon>
        <taxon>Chordata</taxon>
        <taxon>Craniata</taxon>
        <taxon>Vertebrata</taxon>
        <taxon>Euteleostomi</taxon>
        <taxon>Amphibia</taxon>
        <taxon>Batrachia</taxon>
        <taxon>Anura</taxon>
        <taxon>Pelobatoidea</taxon>
        <taxon>Pelobatidae</taxon>
        <taxon>Pelobates</taxon>
    </lineage>
</organism>
<dbReference type="EMBL" id="OW240916">
    <property type="protein sequence ID" value="CAH2296193.1"/>
    <property type="molecule type" value="Genomic_DNA"/>
</dbReference>
<evidence type="ECO:0000256" key="1">
    <source>
        <dbReference type="SAM" id="MobiDB-lite"/>
    </source>
</evidence>
<name>A0AAD1SBQ5_PELCU</name>
<dbReference type="AlphaFoldDB" id="A0AAD1SBQ5"/>
<reference evidence="2" key="1">
    <citation type="submission" date="2022-03" db="EMBL/GenBank/DDBJ databases">
        <authorList>
            <person name="Alioto T."/>
            <person name="Alioto T."/>
            <person name="Gomez Garrido J."/>
        </authorList>
    </citation>
    <scope>NUCLEOTIDE SEQUENCE</scope>
</reference>
<gene>
    <name evidence="2" type="ORF">PECUL_23A022826</name>
</gene>
<dbReference type="Proteomes" id="UP001295444">
    <property type="component" value="Chromosome 05"/>
</dbReference>
<proteinExistence type="predicted"/>
<protein>
    <submittedName>
        <fullName evidence="2">Uncharacterized protein</fullName>
    </submittedName>
</protein>
<evidence type="ECO:0000313" key="2">
    <source>
        <dbReference type="EMBL" id="CAH2296193.1"/>
    </source>
</evidence>